<evidence type="ECO:0000313" key="1">
    <source>
        <dbReference type="EMBL" id="PZX07883.1"/>
    </source>
</evidence>
<dbReference type="EMBL" id="QKZI01000001">
    <property type="protein sequence ID" value="PZX07883.1"/>
    <property type="molecule type" value="Genomic_DNA"/>
</dbReference>
<protein>
    <submittedName>
        <fullName evidence="1">Uncharacterized protein</fullName>
    </submittedName>
</protein>
<sequence length="164" mass="19234">MKRMGEKDRKVRSDKKVDVKPTMSLELKDLLYHFAHLSEEPVKDAAQRLIEKAVTHELIIASIRKWFRRDYHRPNTITAGYSDRPKLKITMKGETGKVTIKFPQESYDTLCNLAHALDITPTSTAAVLIKMTLYNKDFMDEYIRFYLRHLEPRKIEAINKLLKL</sequence>
<name>A0A2W7N772_9BACI</name>
<organism evidence="1 2">
    <name type="scientific">Psychrobacillus insolitus</name>
    <dbReference type="NCBI Taxonomy" id="1461"/>
    <lineage>
        <taxon>Bacteria</taxon>
        <taxon>Bacillati</taxon>
        <taxon>Bacillota</taxon>
        <taxon>Bacilli</taxon>
        <taxon>Bacillales</taxon>
        <taxon>Bacillaceae</taxon>
        <taxon>Psychrobacillus</taxon>
    </lineage>
</organism>
<comment type="caution">
    <text evidence="1">The sequence shown here is derived from an EMBL/GenBank/DDBJ whole genome shotgun (WGS) entry which is preliminary data.</text>
</comment>
<reference evidence="1 2" key="1">
    <citation type="submission" date="2018-06" db="EMBL/GenBank/DDBJ databases">
        <title>Genomic Encyclopedia of Type Strains, Phase IV (KMG-IV): sequencing the most valuable type-strain genomes for metagenomic binning, comparative biology and taxonomic classification.</title>
        <authorList>
            <person name="Goeker M."/>
        </authorList>
    </citation>
    <scope>NUCLEOTIDE SEQUENCE [LARGE SCALE GENOMIC DNA]</scope>
    <source>
        <strain evidence="1 2">DSM 5</strain>
    </source>
</reference>
<accession>A0A2W7N772</accession>
<gene>
    <name evidence="1" type="ORF">C7437_1011005</name>
</gene>
<evidence type="ECO:0000313" key="2">
    <source>
        <dbReference type="Proteomes" id="UP000248646"/>
    </source>
</evidence>
<proteinExistence type="predicted"/>
<dbReference type="AlphaFoldDB" id="A0A2W7N772"/>
<dbReference type="Proteomes" id="UP000248646">
    <property type="component" value="Unassembled WGS sequence"/>
</dbReference>
<keyword evidence="2" id="KW-1185">Reference proteome</keyword>